<dbReference type="CDD" id="cd09272">
    <property type="entry name" value="RNase_HI_RT_Ty1"/>
    <property type="match status" value="1"/>
</dbReference>
<gene>
    <name evidence="3" type="ORF">ZIOFF_029230</name>
</gene>
<comment type="caution">
    <text evidence="3">The sequence shown here is derived from an EMBL/GenBank/DDBJ whole genome shotgun (WGS) entry which is preliminary data.</text>
</comment>
<dbReference type="EMBL" id="JACMSC010000008">
    <property type="protein sequence ID" value="KAG6511175.1"/>
    <property type="molecule type" value="Genomic_DNA"/>
</dbReference>
<evidence type="ECO:0000259" key="2">
    <source>
        <dbReference type="PROSITE" id="PS50994"/>
    </source>
</evidence>
<dbReference type="GO" id="GO:0015074">
    <property type="term" value="P:DNA integration"/>
    <property type="evidence" value="ECO:0007669"/>
    <property type="project" value="InterPro"/>
</dbReference>
<dbReference type="AlphaFoldDB" id="A0A8J5GP87"/>
<feature type="region of interest" description="Disordered" evidence="1">
    <location>
        <begin position="244"/>
        <end position="270"/>
    </location>
</feature>
<dbReference type="Gene3D" id="3.30.420.10">
    <property type="entry name" value="Ribonuclease H-like superfamily/Ribonuclease H"/>
    <property type="match status" value="1"/>
</dbReference>
<dbReference type="PROSITE" id="PS50994">
    <property type="entry name" value="INTEGRASE"/>
    <property type="match status" value="1"/>
</dbReference>
<feature type="compositionally biased region" description="Low complexity" evidence="1">
    <location>
        <begin position="244"/>
        <end position="268"/>
    </location>
</feature>
<dbReference type="InterPro" id="IPR036397">
    <property type="entry name" value="RNaseH_sf"/>
</dbReference>
<name>A0A8J5GP87_ZINOF</name>
<dbReference type="GO" id="GO:0003676">
    <property type="term" value="F:nucleic acid binding"/>
    <property type="evidence" value="ECO:0007669"/>
    <property type="project" value="InterPro"/>
</dbReference>
<evidence type="ECO:0000313" key="4">
    <source>
        <dbReference type="Proteomes" id="UP000734854"/>
    </source>
</evidence>
<dbReference type="Pfam" id="PF25597">
    <property type="entry name" value="SH3_retrovirus"/>
    <property type="match status" value="1"/>
</dbReference>
<evidence type="ECO:0000313" key="3">
    <source>
        <dbReference type="EMBL" id="KAG6511175.1"/>
    </source>
</evidence>
<dbReference type="InterPro" id="IPR039537">
    <property type="entry name" value="Retrotran_Ty1/copia-like"/>
</dbReference>
<protein>
    <recommendedName>
        <fullName evidence="2">Integrase catalytic domain-containing protein</fullName>
    </recommendedName>
</protein>
<proteinExistence type="predicted"/>
<dbReference type="InterPro" id="IPR001584">
    <property type="entry name" value="Integrase_cat-core"/>
</dbReference>
<organism evidence="3 4">
    <name type="scientific">Zingiber officinale</name>
    <name type="common">Ginger</name>
    <name type="synonym">Amomum zingiber</name>
    <dbReference type="NCBI Taxonomy" id="94328"/>
    <lineage>
        <taxon>Eukaryota</taxon>
        <taxon>Viridiplantae</taxon>
        <taxon>Streptophyta</taxon>
        <taxon>Embryophyta</taxon>
        <taxon>Tracheophyta</taxon>
        <taxon>Spermatophyta</taxon>
        <taxon>Magnoliopsida</taxon>
        <taxon>Liliopsida</taxon>
        <taxon>Zingiberales</taxon>
        <taxon>Zingiberaceae</taxon>
        <taxon>Zingiber</taxon>
    </lineage>
</organism>
<dbReference type="Proteomes" id="UP000734854">
    <property type="component" value="Unassembled WGS sequence"/>
</dbReference>
<dbReference type="InterPro" id="IPR057670">
    <property type="entry name" value="SH3_retrovirus"/>
</dbReference>
<dbReference type="PANTHER" id="PTHR42648:SF25">
    <property type="entry name" value="RNA-DIRECTED DNA POLYMERASE"/>
    <property type="match status" value="1"/>
</dbReference>
<evidence type="ECO:0000256" key="1">
    <source>
        <dbReference type="SAM" id="MobiDB-lite"/>
    </source>
</evidence>
<sequence>MWVFILAAKNDAFRAFKKFKLLTETKTEYKIKTLRTDRGGEFLSTEFTQFCENEGIERHLSAPYTPQQNGVVERCNRTVMAMARSLLKGTHMPARFWGEAVRHAVYLLNRLPTKALGECTPFEAWMGRKPHLAHLRVFGCVAYVKNTTPRLKKLDDRSSPMVYLGVEDGCKVHRLFDPRHDKLHVSRDVMFRENCEWTWNAGANNKEKVPEFMVVDAFGTDEVIVAADIEAAAEDVTTPAVAVAGASSPSTSSSNTNTVSSPSITNSPESYEGPVRFRSIVDIYANTEEVVGIDEEEGEVMMMISEEPTCYQEVATEACCLVSWNSQKQKTVTLSSCEAEFMAATTATCHALWLRSLASELTGVEPKPFVNTGEQGADALTKALPGVKLAVMRQLLGVRDLEPCQD</sequence>
<dbReference type="PANTHER" id="PTHR42648">
    <property type="entry name" value="TRANSPOSASE, PUTATIVE-RELATED"/>
    <property type="match status" value="1"/>
</dbReference>
<accession>A0A8J5GP87</accession>
<dbReference type="SUPFAM" id="SSF53098">
    <property type="entry name" value="Ribonuclease H-like"/>
    <property type="match status" value="1"/>
</dbReference>
<feature type="domain" description="Integrase catalytic" evidence="2">
    <location>
        <begin position="1"/>
        <end position="129"/>
    </location>
</feature>
<dbReference type="InterPro" id="IPR012337">
    <property type="entry name" value="RNaseH-like_sf"/>
</dbReference>
<keyword evidence="4" id="KW-1185">Reference proteome</keyword>
<reference evidence="3 4" key="1">
    <citation type="submission" date="2020-08" db="EMBL/GenBank/DDBJ databases">
        <title>Plant Genome Project.</title>
        <authorList>
            <person name="Zhang R.-G."/>
        </authorList>
    </citation>
    <scope>NUCLEOTIDE SEQUENCE [LARGE SCALE GENOMIC DNA]</scope>
    <source>
        <tissue evidence="3">Rhizome</tissue>
    </source>
</reference>